<dbReference type="GO" id="GO:0008233">
    <property type="term" value="F:peptidase activity"/>
    <property type="evidence" value="ECO:0007669"/>
    <property type="project" value="InterPro"/>
</dbReference>
<dbReference type="AlphaFoldDB" id="A0AAW4BKI6"/>
<dbReference type="Gene3D" id="3.90.70.10">
    <property type="entry name" value="Cysteine proteinases"/>
    <property type="match status" value="1"/>
</dbReference>
<name>A0AAW4BKI6_VIBAN</name>
<evidence type="ECO:0000313" key="3">
    <source>
        <dbReference type="Proteomes" id="UP000786185"/>
    </source>
</evidence>
<gene>
    <name evidence="2" type="ORF">ERJ77_28340</name>
</gene>
<organism evidence="2 3">
    <name type="scientific">Vibrio anguillarum</name>
    <name type="common">Listonella anguillarum</name>
    <dbReference type="NCBI Taxonomy" id="55601"/>
    <lineage>
        <taxon>Bacteria</taxon>
        <taxon>Pseudomonadati</taxon>
        <taxon>Pseudomonadota</taxon>
        <taxon>Gammaproteobacteria</taxon>
        <taxon>Vibrionales</taxon>
        <taxon>Vibrionaceae</taxon>
        <taxon>Vibrio</taxon>
    </lineage>
</organism>
<dbReference type="GO" id="GO:0016020">
    <property type="term" value="C:membrane"/>
    <property type="evidence" value="ECO:0007669"/>
    <property type="project" value="InterPro"/>
</dbReference>
<evidence type="ECO:0000259" key="1">
    <source>
        <dbReference type="Pfam" id="PF03412"/>
    </source>
</evidence>
<dbReference type="GO" id="GO:0006508">
    <property type="term" value="P:proteolysis"/>
    <property type="evidence" value="ECO:0007669"/>
    <property type="project" value="InterPro"/>
</dbReference>
<dbReference type="EMBL" id="SCLC01001956">
    <property type="protein sequence ID" value="MBF4438326.1"/>
    <property type="molecule type" value="Genomic_DNA"/>
</dbReference>
<accession>A0AAW4BKI6</accession>
<sequence>MFFNKKVPIIYQAESAECGLACLAMIAQFWGKEYDLPTLRKKYPITLQGASLNNLIQVADS</sequence>
<proteinExistence type="predicted"/>
<dbReference type="Pfam" id="PF03412">
    <property type="entry name" value="Peptidase_C39"/>
    <property type="match status" value="1"/>
</dbReference>
<comment type="caution">
    <text evidence="2">The sequence shown here is derived from an EMBL/GenBank/DDBJ whole genome shotgun (WGS) entry which is preliminary data.</text>
</comment>
<protein>
    <submittedName>
        <fullName evidence="2">Peptidase C39</fullName>
    </submittedName>
</protein>
<dbReference type="Proteomes" id="UP000786185">
    <property type="component" value="Unassembled WGS sequence"/>
</dbReference>
<reference evidence="2" key="1">
    <citation type="journal article" date="2021" name="PeerJ">
        <title>Analysis of 44 Vibrio anguillarum genomes reveals high genetic diversity.</title>
        <authorList>
            <person name="Hansen M.J."/>
            <person name="Dalsgaard I."/>
        </authorList>
    </citation>
    <scope>NUCLEOTIDE SEQUENCE</scope>
    <source>
        <strain evidence="2">850617-1/1</strain>
    </source>
</reference>
<evidence type="ECO:0000313" key="2">
    <source>
        <dbReference type="EMBL" id="MBF4438326.1"/>
    </source>
</evidence>
<feature type="non-terminal residue" evidence="2">
    <location>
        <position position="61"/>
    </location>
</feature>
<feature type="domain" description="Peptidase C39" evidence="1">
    <location>
        <begin position="6"/>
        <end position="60"/>
    </location>
</feature>
<dbReference type="InterPro" id="IPR005074">
    <property type="entry name" value="Peptidase_C39"/>
</dbReference>
<dbReference type="GO" id="GO:0005524">
    <property type="term" value="F:ATP binding"/>
    <property type="evidence" value="ECO:0007669"/>
    <property type="project" value="InterPro"/>
</dbReference>